<protein>
    <submittedName>
        <fullName evidence="2">Uncharacterized protein</fullName>
    </submittedName>
</protein>
<feature type="region of interest" description="Disordered" evidence="1">
    <location>
        <begin position="1"/>
        <end position="186"/>
    </location>
</feature>
<proteinExistence type="predicted"/>
<evidence type="ECO:0000313" key="3">
    <source>
        <dbReference type="Proteomes" id="UP001165060"/>
    </source>
</evidence>
<comment type="caution">
    <text evidence="2">The sequence shown here is derived from an EMBL/GenBank/DDBJ whole genome shotgun (WGS) entry which is preliminary data.</text>
</comment>
<accession>A0ABQ6M4Q7</accession>
<dbReference type="EMBL" id="BRYB01001161">
    <property type="protein sequence ID" value="GMI19401.1"/>
    <property type="molecule type" value="Genomic_DNA"/>
</dbReference>
<evidence type="ECO:0000256" key="1">
    <source>
        <dbReference type="SAM" id="MobiDB-lite"/>
    </source>
</evidence>
<organism evidence="2 3">
    <name type="scientific">Tetraparma gracilis</name>
    <dbReference type="NCBI Taxonomy" id="2962635"/>
    <lineage>
        <taxon>Eukaryota</taxon>
        <taxon>Sar</taxon>
        <taxon>Stramenopiles</taxon>
        <taxon>Ochrophyta</taxon>
        <taxon>Bolidophyceae</taxon>
        <taxon>Parmales</taxon>
        <taxon>Triparmaceae</taxon>
        <taxon>Tetraparma</taxon>
    </lineage>
</organism>
<dbReference type="Proteomes" id="UP001165060">
    <property type="component" value="Unassembled WGS sequence"/>
</dbReference>
<evidence type="ECO:0000313" key="2">
    <source>
        <dbReference type="EMBL" id="GMI19401.1"/>
    </source>
</evidence>
<reference evidence="2 3" key="1">
    <citation type="journal article" date="2023" name="Commun. Biol.">
        <title>Genome analysis of Parmales, the sister group of diatoms, reveals the evolutionary specialization of diatoms from phago-mixotrophs to photoautotrophs.</title>
        <authorList>
            <person name="Ban H."/>
            <person name="Sato S."/>
            <person name="Yoshikawa S."/>
            <person name="Yamada K."/>
            <person name="Nakamura Y."/>
            <person name="Ichinomiya M."/>
            <person name="Sato N."/>
            <person name="Blanc-Mathieu R."/>
            <person name="Endo H."/>
            <person name="Kuwata A."/>
            <person name="Ogata H."/>
        </authorList>
    </citation>
    <scope>NUCLEOTIDE SEQUENCE [LARGE SCALE GENOMIC DNA]</scope>
</reference>
<feature type="compositionally biased region" description="Low complexity" evidence="1">
    <location>
        <begin position="158"/>
        <end position="173"/>
    </location>
</feature>
<sequence>MSTQPFNRGASTLGSDNGYSSRTMSIPTSFRGGDGATAPSPAASAASTPGPAISPVSSLASPPDRATKGPAAALQPVDTSDPGSVAALAAAIRRRDPRPVSPRARPPGGAEPGVVHARAASYEDGSAYADAPAGRKLTPAADHARGGSRGSYDNEIFPASPLASPLASPESSPKAGAARPPLDGDALANRTFDLQTLDESDGREGEIDLCGDSGWLAASPGAARTEVEGVSLIQAASFDVGSWEDGEQDGEGSPVTVFSTQVVFEEGNADVTLGEKVALPEEKRADESWVSFDDKRADESSASLDAPATPASNRSSLPHAPYPPESPRSSALSLSPREEKEQRRVEAEAFPDAGLSWDGAPETPQRQPKETPGKAPEREVQQVGAKGGCCAVS</sequence>
<gene>
    <name evidence="2" type="ORF">TeGR_g5208</name>
</gene>
<feature type="compositionally biased region" description="Basic and acidic residues" evidence="1">
    <location>
        <begin position="278"/>
        <end position="299"/>
    </location>
</feature>
<keyword evidence="3" id="KW-1185">Reference proteome</keyword>
<feature type="compositionally biased region" description="Polar residues" evidence="1">
    <location>
        <begin position="1"/>
        <end position="28"/>
    </location>
</feature>
<feature type="region of interest" description="Disordered" evidence="1">
    <location>
        <begin position="274"/>
        <end position="393"/>
    </location>
</feature>
<feature type="compositionally biased region" description="Low complexity" evidence="1">
    <location>
        <begin position="36"/>
        <end position="55"/>
    </location>
</feature>
<feature type="compositionally biased region" description="Basic and acidic residues" evidence="1">
    <location>
        <begin position="336"/>
        <end position="347"/>
    </location>
</feature>
<name>A0ABQ6M4Q7_9STRA</name>
<feature type="compositionally biased region" description="Basic and acidic residues" evidence="1">
    <location>
        <begin position="367"/>
        <end position="380"/>
    </location>
</feature>